<keyword evidence="2" id="KW-1185">Reference proteome</keyword>
<dbReference type="AlphaFoldDB" id="A0A370LAL7"/>
<name>A0A370LAL7_9HYPH</name>
<comment type="caution">
    <text evidence="1">The sequence shown here is derived from an EMBL/GenBank/DDBJ whole genome shotgun (WGS) entry which is preliminary data.</text>
</comment>
<sequence>MTPFSARSNAMPPPSTNTPAYTIKSRIIHANKVVIPTQRYDLKPPRGLVADDLRMPNFVKPQEMMALLTDTPNYNPSRLAITHGLVKTEFAFVFPAIDEQWRRAAGPQNRITRQFQGGDVFAQATIAVHVLHADRPLEKNKLSEKLFVVIWEHELLHVLDDIEIMRDWLPEKVRDDEWVKKYMTEARELDESSFDHYIRKDKLTPWLRDGFWQEERNRRAAIRDAPARYAELNEAIANIRSRM</sequence>
<reference evidence="2" key="1">
    <citation type="submission" date="2018-07" db="EMBL/GenBank/DDBJ databases">
        <authorList>
            <person name="Safronova V.I."/>
            <person name="Chirak E.R."/>
            <person name="Sazanova A.L."/>
        </authorList>
    </citation>
    <scope>NUCLEOTIDE SEQUENCE [LARGE SCALE GENOMIC DNA]</scope>
    <source>
        <strain evidence="2">RCAM04685</strain>
    </source>
</reference>
<evidence type="ECO:0000313" key="2">
    <source>
        <dbReference type="Proteomes" id="UP000255207"/>
    </source>
</evidence>
<protein>
    <submittedName>
        <fullName evidence="1">Uncharacterized protein</fullName>
    </submittedName>
</protein>
<proteinExistence type="predicted"/>
<evidence type="ECO:0000313" key="1">
    <source>
        <dbReference type="EMBL" id="RDJ28210.1"/>
    </source>
</evidence>
<organism evidence="1 2">
    <name type="scientific">Bosea caraganae</name>
    <dbReference type="NCBI Taxonomy" id="2763117"/>
    <lineage>
        <taxon>Bacteria</taxon>
        <taxon>Pseudomonadati</taxon>
        <taxon>Pseudomonadota</taxon>
        <taxon>Alphaproteobacteria</taxon>
        <taxon>Hyphomicrobiales</taxon>
        <taxon>Boseaceae</taxon>
        <taxon>Bosea</taxon>
    </lineage>
</organism>
<accession>A0A370LAL7</accession>
<dbReference type="RefSeq" id="WP_114828335.1">
    <property type="nucleotide sequence ID" value="NZ_QQTO01000037.1"/>
</dbReference>
<gene>
    <name evidence="1" type="ORF">DWE98_06390</name>
</gene>
<dbReference type="EMBL" id="QQTP01000002">
    <property type="protein sequence ID" value="RDJ28210.1"/>
    <property type="molecule type" value="Genomic_DNA"/>
</dbReference>
<dbReference type="Proteomes" id="UP000255207">
    <property type="component" value="Unassembled WGS sequence"/>
</dbReference>
<dbReference type="OrthoDB" id="8158027at2"/>